<protein>
    <recommendedName>
        <fullName evidence="1">LysR substrate-binding domain-containing protein</fullName>
    </recommendedName>
</protein>
<dbReference type="EMBL" id="JACZEP010000004">
    <property type="protein sequence ID" value="MBE1205647.1"/>
    <property type="molecule type" value="Genomic_DNA"/>
</dbReference>
<comment type="caution">
    <text evidence="2">The sequence shown here is derived from an EMBL/GenBank/DDBJ whole genome shotgun (WGS) entry which is preliminary data.</text>
</comment>
<reference evidence="2 3" key="1">
    <citation type="submission" date="2020-09" db="EMBL/GenBank/DDBJ databases">
        <title>Draft Genome Sequence of Aminobacter carboxidus type strain DSM 1086, a soil Gram-negative carboxydobacterium.</title>
        <authorList>
            <person name="Turrini P."/>
            <person name="Tescari M."/>
            <person name="Artuso I."/>
            <person name="Lugli G.A."/>
            <person name="Frangipani E."/>
            <person name="Ventura M."/>
            <person name="Visca P."/>
        </authorList>
    </citation>
    <scope>NUCLEOTIDE SEQUENCE [LARGE SCALE GENOMIC DNA]</scope>
    <source>
        <strain evidence="2 3">DSM 1086</strain>
    </source>
</reference>
<evidence type="ECO:0000313" key="3">
    <source>
        <dbReference type="Proteomes" id="UP000598227"/>
    </source>
</evidence>
<dbReference type="Gene3D" id="3.40.190.10">
    <property type="entry name" value="Periplasmic binding protein-like II"/>
    <property type="match status" value="1"/>
</dbReference>
<proteinExistence type="predicted"/>
<dbReference type="Pfam" id="PF03466">
    <property type="entry name" value="LysR_substrate"/>
    <property type="match status" value="1"/>
</dbReference>
<dbReference type="Proteomes" id="UP000598227">
    <property type="component" value="Unassembled WGS sequence"/>
</dbReference>
<feature type="domain" description="LysR substrate-binding" evidence="1">
    <location>
        <begin position="79"/>
        <end position="127"/>
    </location>
</feature>
<sequence>MLQGYQLVAVSLFHNRASAGKWKMHAQHRNAVGRDLAEHGLAGLGCPCRVGVEGRGPGKLASGRGAAEVVLGGPVVPSAPSLLASYVLMPMMADFAARHPDIELEVVASDQVASLTRHDIATSAAPPASGPSSRICVSSSAPLMCRSNASAVHRNRHS</sequence>
<evidence type="ECO:0000313" key="2">
    <source>
        <dbReference type="EMBL" id="MBE1205647.1"/>
    </source>
</evidence>
<name>A0ABR9GPN6_9HYPH</name>
<organism evidence="2 3">
    <name type="scientific">Aminobacter carboxidus</name>
    <dbReference type="NCBI Taxonomy" id="376165"/>
    <lineage>
        <taxon>Bacteria</taxon>
        <taxon>Pseudomonadati</taxon>
        <taxon>Pseudomonadota</taxon>
        <taxon>Alphaproteobacteria</taxon>
        <taxon>Hyphomicrobiales</taxon>
        <taxon>Phyllobacteriaceae</taxon>
        <taxon>Aminobacter</taxon>
    </lineage>
</organism>
<accession>A0ABR9GPN6</accession>
<keyword evidence="3" id="KW-1185">Reference proteome</keyword>
<dbReference type="InterPro" id="IPR005119">
    <property type="entry name" value="LysR_subst-bd"/>
</dbReference>
<dbReference type="SUPFAM" id="SSF53850">
    <property type="entry name" value="Periplasmic binding protein-like II"/>
    <property type="match status" value="1"/>
</dbReference>
<gene>
    <name evidence="2" type="ORF">IHE39_15210</name>
</gene>
<evidence type="ECO:0000259" key="1">
    <source>
        <dbReference type="Pfam" id="PF03466"/>
    </source>
</evidence>